<dbReference type="EMBL" id="JAIQ01000171">
    <property type="protein sequence ID" value="KLD96400.1"/>
    <property type="molecule type" value="Genomic_DNA"/>
</dbReference>
<evidence type="ECO:0000313" key="3">
    <source>
        <dbReference type="Proteomes" id="UP000035514"/>
    </source>
</evidence>
<reference evidence="2 3" key="1">
    <citation type="submission" date="2014-01" db="EMBL/GenBank/DDBJ databases">
        <title>Development of a Comparative Genomic Fingerprinting Assay for High Resolution Genotyping of Arcobacter butzleri.</title>
        <authorList>
            <person name="Webb A.L."/>
            <person name="Inglis G.D."/>
            <person name="Kruczkiewicz P."/>
            <person name="Selinger L.B."/>
            <person name="Taboada E.N."/>
        </authorList>
    </citation>
    <scope>NUCLEOTIDE SEQUENCE [LARGE SCALE GENOMIC DNA]</scope>
    <source>
        <strain evidence="2 3">L348</strain>
    </source>
</reference>
<evidence type="ECO:0000256" key="1">
    <source>
        <dbReference type="SAM" id="Phobius"/>
    </source>
</evidence>
<gene>
    <name evidence="2" type="ORF">AA20_12110</name>
</gene>
<accession>A0A0G9JQF3</accession>
<dbReference type="Proteomes" id="UP000035514">
    <property type="component" value="Unassembled WGS sequence"/>
</dbReference>
<dbReference type="AlphaFoldDB" id="A0A0G9JQF3"/>
<feature type="transmembrane region" description="Helical" evidence="1">
    <location>
        <begin position="100"/>
        <end position="120"/>
    </location>
</feature>
<comment type="caution">
    <text evidence="2">The sequence shown here is derived from an EMBL/GenBank/DDBJ whole genome shotgun (WGS) entry which is preliminary data.</text>
</comment>
<dbReference type="GeneID" id="24303637"/>
<keyword evidence="1" id="KW-1133">Transmembrane helix</keyword>
<dbReference type="RefSeq" id="WP_004509886.1">
    <property type="nucleotide sequence ID" value="NZ_JAIQ01000171.1"/>
</dbReference>
<organism evidence="2 3">
    <name type="scientific">Aliarcobacter butzleri L348</name>
    <dbReference type="NCBI Taxonomy" id="1447256"/>
    <lineage>
        <taxon>Bacteria</taxon>
        <taxon>Pseudomonadati</taxon>
        <taxon>Campylobacterota</taxon>
        <taxon>Epsilonproteobacteria</taxon>
        <taxon>Campylobacterales</taxon>
        <taxon>Arcobacteraceae</taxon>
        <taxon>Aliarcobacter</taxon>
    </lineage>
</organism>
<protein>
    <submittedName>
        <fullName evidence="2">Uncharacterized protein</fullName>
    </submittedName>
</protein>
<proteinExistence type="predicted"/>
<keyword evidence="1" id="KW-0812">Transmembrane</keyword>
<dbReference type="PATRIC" id="fig|1447256.3.peg.2372"/>
<feature type="transmembrane region" description="Helical" evidence="1">
    <location>
        <begin position="70"/>
        <end position="88"/>
    </location>
</feature>
<keyword evidence="1" id="KW-0472">Membrane</keyword>
<sequence>MSSLMNCPECNHKILSRLGTICPNCGYTVGYFNGTSKRKEYGKFFALTVFIPFISFITILFAQLNKYTMIVGIAVFFYLAIKSSPFLFKSIFFTKFEKIFFWIVWTVLNSLILITIINILRKGF</sequence>
<evidence type="ECO:0000313" key="2">
    <source>
        <dbReference type="EMBL" id="KLD96400.1"/>
    </source>
</evidence>
<name>A0A0G9JQF3_9BACT</name>
<feature type="transmembrane region" description="Helical" evidence="1">
    <location>
        <begin position="44"/>
        <end position="64"/>
    </location>
</feature>